<evidence type="ECO:0000313" key="2">
    <source>
        <dbReference type="Proteomes" id="UP000590524"/>
    </source>
</evidence>
<evidence type="ECO:0008006" key="3">
    <source>
        <dbReference type="Google" id="ProtNLM"/>
    </source>
</evidence>
<sequence length="208" mass="23870">MTSSSQPHMPEAALARLIQAYEQAEIILEYGSGGSTELAAAMPGKFIMSVESDAEWARALRQKLGQAHPPSRTIIHHVDIGPTGDWGRPIDTTLWRDYHRYPNDIWERPFFRHPDVILIDGRFRTACLATAMLRTRRPLVILFDDYVNRPKYHLVEQAIKPVAFHDRMAEFHVQPDQVRTQDMGLLIQQFFQVSLHGVNAQAYRLPDN</sequence>
<dbReference type="AlphaFoldDB" id="A0A7W6LQZ9"/>
<comment type="caution">
    <text evidence="1">The sequence shown here is derived from an EMBL/GenBank/DDBJ whole genome shotgun (WGS) entry which is preliminary data.</text>
</comment>
<organism evidence="1 2">
    <name type="scientific">Sphingobium scionense</name>
    <dbReference type="NCBI Taxonomy" id="1404341"/>
    <lineage>
        <taxon>Bacteria</taxon>
        <taxon>Pseudomonadati</taxon>
        <taxon>Pseudomonadota</taxon>
        <taxon>Alphaproteobacteria</taxon>
        <taxon>Sphingomonadales</taxon>
        <taxon>Sphingomonadaceae</taxon>
        <taxon>Sphingobium</taxon>
    </lineage>
</organism>
<accession>A0A7W6LQZ9</accession>
<dbReference type="EMBL" id="JACIEU010000008">
    <property type="protein sequence ID" value="MBB4148592.1"/>
    <property type="molecule type" value="Genomic_DNA"/>
</dbReference>
<gene>
    <name evidence="1" type="ORF">GGQ90_002375</name>
</gene>
<protein>
    <recommendedName>
        <fullName evidence="3">Class I SAM-dependent methyltransferase</fullName>
    </recommendedName>
</protein>
<name>A0A7W6LQZ9_9SPHN</name>
<dbReference type="InterPro" id="IPR029063">
    <property type="entry name" value="SAM-dependent_MTases_sf"/>
</dbReference>
<dbReference type="Gene3D" id="3.40.50.150">
    <property type="entry name" value="Vaccinia Virus protein VP39"/>
    <property type="match status" value="1"/>
</dbReference>
<proteinExistence type="predicted"/>
<dbReference type="Proteomes" id="UP000590524">
    <property type="component" value="Unassembled WGS sequence"/>
</dbReference>
<dbReference type="RefSeq" id="WP_188082328.1">
    <property type="nucleotide sequence ID" value="NZ_JACIEU010000008.1"/>
</dbReference>
<evidence type="ECO:0000313" key="1">
    <source>
        <dbReference type="EMBL" id="MBB4148592.1"/>
    </source>
</evidence>
<keyword evidence="2" id="KW-1185">Reference proteome</keyword>
<reference evidence="1 2" key="1">
    <citation type="submission" date="2020-08" db="EMBL/GenBank/DDBJ databases">
        <title>Genomic Encyclopedia of Type Strains, Phase IV (KMG-IV): sequencing the most valuable type-strain genomes for metagenomic binning, comparative biology and taxonomic classification.</title>
        <authorList>
            <person name="Goeker M."/>
        </authorList>
    </citation>
    <scope>NUCLEOTIDE SEQUENCE [LARGE SCALE GENOMIC DNA]</scope>
    <source>
        <strain evidence="1 2">DSM 19371</strain>
    </source>
</reference>